<dbReference type="EMBL" id="KN818253">
    <property type="protein sequence ID" value="KIL64066.1"/>
    <property type="molecule type" value="Genomic_DNA"/>
</dbReference>
<dbReference type="AlphaFoldDB" id="A0A0C2X478"/>
<accession>A0A0C2X478</accession>
<gene>
    <name evidence="1" type="ORF">M378DRAFT_163785</name>
</gene>
<proteinExistence type="predicted"/>
<reference evidence="1 2" key="1">
    <citation type="submission" date="2014-04" db="EMBL/GenBank/DDBJ databases">
        <title>Evolutionary Origins and Diversification of the Mycorrhizal Mutualists.</title>
        <authorList>
            <consortium name="DOE Joint Genome Institute"/>
            <consortium name="Mycorrhizal Genomics Consortium"/>
            <person name="Kohler A."/>
            <person name="Kuo A."/>
            <person name="Nagy L.G."/>
            <person name="Floudas D."/>
            <person name="Copeland A."/>
            <person name="Barry K.W."/>
            <person name="Cichocki N."/>
            <person name="Veneault-Fourrey C."/>
            <person name="LaButti K."/>
            <person name="Lindquist E.A."/>
            <person name="Lipzen A."/>
            <person name="Lundell T."/>
            <person name="Morin E."/>
            <person name="Murat C."/>
            <person name="Riley R."/>
            <person name="Ohm R."/>
            <person name="Sun H."/>
            <person name="Tunlid A."/>
            <person name="Henrissat B."/>
            <person name="Grigoriev I.V."/>
            <person name="Hibbett D.S."/>
            <person name="Martin F."/>
        </authorList>
    </citation>
    <scope>NUCLEOTIDE SEQUENCE [LARGE SCALE GENOMIC DNA]</scope>
    <source>
        <strain evidence="1 2">Koide BX008</strain>
    </source>
</reference>
<dbReference type="InParanoid" id="A0A0C2X478"/>
<dbReference type="HOGENOM" id="CLU_1337203_0_0_1"/>
<protein>
    <submittedName>
        <fullName evidence="1">Uncharacterized protein</fullName>
    </submittedName>
</protein>
<organism evidence="1 2">
    <name type="scientific">Amanita muscaria (strain Koide BX008)</name>
    <dbReference type="NCBI Taxonomy" id="946122"/>
    <lineage>
        <taxon>Eukaryota</taxon>
        <taxon>Fungi</taxon>
        <taxon>Dikarya</taxon>
        <taxon>Basidiomycota</taxon>
        <taxon>Agaricomycotina</taxon>
        <taxon>Agaricomycetes</taxon>
        <taxon>Agaricomycetidae</taxon>
        <taxon>Agaricales</taxon>
        <taxon>Pluteineae</taxon>
        <taxon>Amanitaceae</taxon>
        <taxon>Amanita</taxon>
    </lineage>
</organism>
<sequence length="205" mass="23188">MARNRLKRRLTDKKNLAFIHVALNSATVTRFPILQSALVSIARIFVIAQKVRINTFEFMELAEDSLMLMVAISVKLMDQQEIDQSLKGNIEELLKALQCIISFGERRAAMALNPSLLTAILLEIRDPDAICCSRREVERCIRLFGVLFPLAPADCRLIPQYSSNLCMTSQMKRLSSWSNASKTTVSLSRQRIRTTLSRLVTMGLL</sequence>
<evidence type="ECO:0000313" key="2">
    <source>
        <dbReference type="Proteomes" id="UP000054549"/>
    </source>
</evidence>
<dbReference type="Proteomes" id="UP000054549">
    <property type="component" value="Unassembled WGS sequence"/>
</dbReference>
<evidence type="ECO:0000313" key="1">
    <source>
        <dbReference type="EMBL" id="KIL64066.1"/>
    </source>
</evidence>
<keyword evidence="2" id="KW-1185">Reference proteome</keyword>
<name>A0A0C2X478_AMAMK</name>